<reference evidence="4" key="1">
    <citation type="journal article" date="2019" name="bioRxiv">
        <title>The Genome of the Zebra Mussel, Dreissena polymorpha: A Resource for Invasive Species Research.</title>
        <authorList>
            <person name="McCartney M.A."/>
            <person name="Auch B."/>
            <person name="Kono T."/>
            <person name="Mallez S."/>
            <person name="Zhang Y."/>
            <person name="Obille A."/>
            <person name="Becker A."/>
            <person name="Abrahante J.E."/>
            <person name="Garbe J."/>
            <person name="Badalamenti J.P."/>
            <person name="Herman A."/>
            <person name="Mangelson H."/>
            <person name="Liachko I."/>
            <person name="Sullivan S."/>
            <person name="Sone E.D."/>
            <person name="Koren S."/>
            <person name="Silverstein K.A.T."/>
            <person name="Beckman K.B."/>
            <person name="Gohl D.M."/>
        </authorList>
    </citation>
    <scope>NUCLEOTIDE SEQUENCE</scope>
    <source>
        <strain evidence="4">Duluth1</strain>
        <tissue evidence="4">Whole animal</tissue>
    </source>
</reference>
<dbReference type="Proteomes" id="UP000828390">
    <property type="component" value="Unassembled WGS sequence"/>
</dbReference>
<dbReference type="EMBL" id="JAIWYP010000003">
    <property type="protein sequence ID" value="KAH3852510.1"/>
    <property type="molecule type" value="Genomic_DNA"/>
</dbReference>
<evidence type="ECO:0000256" key="2">
    <source>
        <dbReference type="ARBA" id="ARBA00022803"/>
    </source>
</evidence>
<organism evidence="4 5">
    <name type="scientific">Dreissena polymorpha</name>
    <name type="common">Zebra mussel</name>
    <name type="synonym">Mytilus polymorpha</name>
    <dbReference type="NCBI Taxonomy" id="45954"/>
    <lineage>
        <taxon>Eukaryota</taxon>
        <taxon>Metazoa</taxon>
        <taxon>Spiralia</taxon>
        <taxon>Lophotrochozoa</taxon>
        <taxon>Mollusca</taxon>
        <taxon>Bivalvia</taxon>
        <taxon>Autobranchia</taxon>
        <taxon>Heteroconchia</taxon>
        <taxon>Euheterodonta</taxon>
        <taxon>Imparidentia</taxon>
        <taxon>Neoheterodontei</taxon>
        <taxon>Myida</taxon>
        <taxon>Dreissenoidea</taxon>
        <taxon>Dreissenidae</taxon>
        <taxon>Dreissena</taxon>
    </lineage>
</organism>
<feature type="compositionally biased region" description="Basic and acidic residues" evidence="3">
    <location>
        <begin position="265"/>
        <end position="282"/>
    </location>
</feature>
<dbReference type="AlphaFoldDB" id="A0A9D4R426"/>
<sequence>MGDTEVAHIRPPETITITVLRARNLRGSNAKADVVNATIKVEFGEKSLGESPKVDCMADTPAEFNYNATMSCTYDDPTALDEIAHKPIVLTVIEVLPKEKKQKEEKTITLGQCTVDLLPLVKGETKYRYSLAISPVPGSPMESIPADAPRPEVDVLLSVNEPLVGSGQTHHGNLVTITMESLYSPPEAWGLSGVQYAYAAALPLPINAEKENPIVFANGTLKPGVDKEPPNKQKKWAVPATALGNAVYIPDSYLSTDAIDDEDGDYRGKEDREHRTSAEHEKNRVTWNTERRSYLEASAVKSLQDKIAKCRYWPVEVMRLPQPAGGKGKKDDDGSVSFHGVAFINLAPLLYPGVKRIRGAYKIYSYTDQALYEKTKRRAGFGEEAAKIANNILNRSTASPGPKKGAGKDKDDKKDKDNKKGDHEPHGKDHHDHKKTSQTVKSDAGSEPDSSAPMNLEGQQYVEAKSYMMFEISLSHPLIPKRPPEELARRVAEYIPPRPLFPKRTDGAQRAVEDFHTQVASVAGLVLDEFRDMFGAELKTDESDLSQEAMETRRQKLIYELNASGKYFAFKEQLKHSVVKIVREKYLKTTNFEDRQELQTFLSELYVYLIDQMHESLTKTLALEDQALVPAPLTDSAQLKHFAREAEVNGNFELATKYYQERIARNRNDPSHWFDYGTFCLYINDITKAEECFRECVSIDQKHLQGLLLYGVVCTLLEKHEMAEMFFEAATNVQPRSILAWTMLGLYYDTVQNEIGAEMAYIEANKLNQQAAVATARALREEELAKQRAERSESDTHTDNKKHRAGLRVKLWAIHE</sequence>
<dbReference type="GO" id="GO:0003341">
    <property type="term" value="P:cilium movement"/>
    <property type="evidence" value="ECO:0007669"/>
    <property type="project" value="TreeGrafter"/>
</dbReference>
<feature type="compositionally biased region" description="Basic and acidic residues" evidence="3">
    <location>
        <begin position="784"/>
        <end position="799"/>
    </location>
</feature>
<comment type="caution">
    <text evidence="4">The sequence shown here is derived from an EMBL/GenBank/DDBJ whole genome shotgun (WGS) entry which is preliminary data.</text>
</comment>
<feature type="region of interest" description="Disordered" evidence="3">
    <location>
        <begin position="260"/>
        <end position="282"/>
    </location>
</feature>
<dbReference type="PANTHER" id="PTHR44314:SF1">
    <property type="entry name" value="CILIA- AND FLAGELLA-ASSOCIATED PROTEIN 70"/>
    <property type="match status" value="1"/>
</dbReference>
<dbReference type="InterPro" id="IPR052628">
    <property type="entry name" value="CFAP70"/>
</dbReference>
<accession>A0A9D4R426</accession>
<feature type="compositionally biased region" description="Basic and acidic residues" evidence="3">
    <location>
        <begin position="406"/>
        <end position="430"/>
    </location>
</feature>
<dbReference type="Gene3D" id="1.25.40.10">
    <property type="entry name" value="Tetratricopeptide repeat domain"/>
    <property type="match status" value="1"/>
</dbReference>
<dbReference type="SMART" id="SM00028">
    <property type="entry name" value="TPR"/>
    <property type="match status" value="3"/>
</dbReference>
<dbReference type="Pfam" id="PF13181">
    <property type="entry name" value="TPR_8"/>
    <property type="match status" value="1"/>
</dbReference>
<gene>
    <name evidence="4" type="ORF">DPMN_095020</name>
</gene>
<dbReference type="PANTHER" id="PTHR44314">
    <property type="entry name" value="CILIA- AND FLAGELLA-ASSOCIATED PROTEIN 70"/>
    <property type="match status" value="1"/>
</dbReference>
<protein>
    <recommendedName>
        <fullName evidence="6">Cilia- and flagella-associated protein 70</fullName>
    </recommendedName>
</protein>
<keyword evidence="2" id="KW-0802">TPR repeat</keyword>
<evidence type="ECO:0000313" key="4">
    <source>
        <dbReference type="EMBL" id="KAH3852510.1"/>
    </source>
</evidence>
<evidence type="ECO:0000256" key="3">
    <source>
        <dbReference type="SAM" id="MobiDB-lite"/>
    </source>
</evidence>
<dbReference type="GO" id="GO:0031514">
    <property type="term" value="C:motile cilium"/>
    <property type="evidence" value="ECO:0007669"/>
    <property type="project" value="TreeGrafter"/>
</dbReference>
<reference evidence="4" key="2">
    <citation type="submission" date="2020-11" db="EMBL/GenBank/DDBJ databases">
        <authorList>
            <person name="McCartney M.A."/>
            <person name="Auch B."/>
            <person name="Kono T."/>
            <person name="Mallez S."/>
            <person name="Becker A."/>
            <person name="Gohl D.M."/>
            <person name="Silverstein K.A.T."/>
            <person name="Koren S."/>
            <person name="Bechman K.B."/>
            <person name="Herman A."/>
            <person name="Abrahante J.E."/>
            <person name="Garbe J."/>
        </authorList>
    </citation>
    <scope>NUCLEOTIDE SEQUENCE</scope>
    <source>
        <strain evidence="4">Duluth1</strain>
        <tissue evidence="4">Whole animal</tissue>
    </source>
</reference>
<feature type="non-terminal residue" evidence="4">
    <location>
        <position position="1"/>
    </location>
</feature>
<name>A0A9D4R426_DREPO</name>
<evidence type="ECO:0008006" key="6">
    <source>
        <dbReference type="Google" id="ProtNLM"/>
    </source>
</evidence>
<proteinExistence type="predicted"/>
<keyword evidence="1" id="KW-0677">Repeat</keyword>
<dbReference type="InterPro" id="IPR011990">
    <property type="entry name" value="TPR-like_helical_dom_sf"/>
</dbReference>
<evidence type="ECO:0000313" key="5">
    <source>
        <dbReference type="Proteomes" id="UP000828390"/>
    </source>
</evidence>
<dbReference type="InterPro" id="IPR019734">
    <property type="entry name" value="TPR_rpt"/>
</dbReference>
<evidence type="ECO:0000256" key="1">
    <source>
        <dbReference type="ARBA" id="ARBA00022737"/>
    </source>
</evidence>
<dbReference type="GO" id="GO:0070062">
    <property type="term" value="C:extracellular exosome"/>
    <property type="evidence" value="ECO:0007669"/>
    <property type="project" value="TreeGrafter"/>
</dbReference>
<dbReference type="GO" id="GO:0060271">
    <property type="term" value="P:cilium assembly"/>
    <property type="evidence" value="ECO:0007669"/>
    <property type="project" value="TreeGrafter"/>
</dbReference>
<dbReference type="SUPFAM" id="SSF48452">
    <property type="entry name" value="TPR-like"/>
    <property type="match status" value="1"/>
</dbReference>
<keyword evidence="5" id="KW-1185">Reference proteome</keyword>
<feature type="region of interest" description="Disordered" evidence="3">
    <location>
        <begin position="392"/>
        <end position="455"/>
    </location>
</feature>
<feature type="region of interest" description="Disordered" evidence="3">
    <location>
        <begin position="784"/>
        <end position="803"/>
    </location>
</feature>